<protein>
    <submittedName>
        <fullName evidence="1">Uncharacterized protein</fullName>
    </submittedName>
</protein>
<reference evidence="1" key="1">
    <citation type="journal article" date="2019" name="bioRxiv">
        <title>The Genome of the Zebra Mussel, Dreissena polymorpha: A Resource for Invasive Species Research.</title>
        <authorList>
            <person name="McCartney M.A."/>
            <person name="Auch B."/>
            <person name="Kono T."/>
            <person name="Mallez S."/>
            <person name="Zhang Y."/>
            <person name="Obille A."/>
            <person name="Becker A."/>
            <person name="Abrahante J.E."/>
            <person name="Garbe J."/>
            <person name="Badalamenti J.P."/>
            <person name="Herman A."/>
            <person name="Mangelson H."/>
            <person name="Liachko I."/>
            <person name="Sullivan S."/>
            <person name="Sone E.D."/>
            <person name="Koren S."/>
            <person name="Silverstein K.A.T."/>
            <person name="Beckman K.B."/>
            <person name="Gohl D.M."/>
        </authorList>
    </citation>
    <scope>NUCLEOTIDE SEQUENCE</scope>
    <source>
        <strain evidence="1">Duluth1</strain>
        <tissue evidence="1">Whole animal</tissue>
    </source>
</reference>
<comment type="caution">
    <text evidence="1">The sequence shown here is derived from an EMBL/GenBank/DDBJ whole genome shotgun (WGS) entry which is preliminary data.</text>
</comment>
<reference evidence="1" key="2">
    <citation type="submission" date="2020-11" db="EMBL/GenBank/DDBJ databases">
        <authorList>
            <person name="McCartney M.A."/>
            <person name="Auch B."/>
            <person name="Kono T."/>
            <person name="Mallez S."/>
            <person name="Becker A."/>
            <person name="Gohl D.M."/>
            <person name="Silverstein K.A.T."/>
            <person name="Koren S."/>
            <person name="Bechman K.B."/>
            <person name="Herman A."/>
            <person name="Abrahante J.E."/>
            <person name="Garbe J."/>
        </authorList>
    </citation>
    <scope>NUCLEOTIDE SEQUENCE</scope>
    <source>
        <strain evidence="1">Duluth1</strain>
        <tissue evidence="1">Whole animal</tissue>
    </source>
</reference>
<name>A0A9D4IRC3_DREPO</name>
<dbReference type="Proteomes" id="UP000828390">
    <property type="component" value="Unassembled WGS sequence"/>
</dbReference>
<dbReference type="EMBL" id="JAIWYP010000008">
    <property type="protein sequence ID" value="KAH3785346.1"/>
    <property type="molecule type" value="Genomic_DNA"/>
</dbReference>
<sequence length="144" mass="15510">MLNLTSKNTRTNKNACKKPRHAKMCPISALAQSGQELPCLCPISALAQCGIELPCLCPISALAQCGQELPCLCPISALAQCGQELPCLCPISALAQCGQELPCLIISRQNMTLKPIAYFLTTLRDCADWSEVTQGAYYIRPILA</sequence>
<proteinExistence type="predicted"/>
<accession>A0A9D4IRC3</accession>
<dbReference type="AlphaFoldDB" id="A0A9D4IRC3"/>
<evidence type="ECO:0000313" key="2">
    <source>
        <dbReference type="Proteomes" id="UP000828390"/>
    </source>
</evidence>
<gene>
    <name evidence="1" type="ORF">DPMN_163433</name>
</gene>
<evidence type="ECO:0000313" key="1">
    <source>
        <dbReference type="EMBL" id="KAH3785346.1"/>
    </source>
</evidence>
<organism evidence="1 2">
    <name type="scientific">Dreissena polymorpha</name>
    <name type="common">Zebra mussel</name>
    <name type="synonym">Mytilus polymorpha</name>
    <dbReference type="NCBI Taxonomy" id="45954"/>
    <lineage>
        <taxon>Eukaryota</taxon>
        <taxon>Metazoa</taxon>
        <taxon>Spiralia</taxon>
        <taxon>Lophotrochozoa</taxon>
        <taxon>Mollusca</taxon>
        <taxon>Bivalvia</taxon>
        <taxon>Autobranchia</taxon>
        <taxon>Heteroconchia</taxon>
        <taxon>Euheterodonta</taxon>
        <taxon>Imparidentia</taxon>
        <taxon>Neoheterodontei</taxon>
        <taxon>Myida</taxon>
        <taxon>Dreissenoidea</taxon>
        <taxon>Dreissenidae</taxon>
        <taxon>Dreissena</taxon>
    </lineage>
</organism>
<keyword evidence="2" id="KW-1185">Reference proteome</keyword>